<sequence length="528" mass="55660">GPQSTDQTGIDPSLLQQQKKEQVAKEERVSRGYPPENSVSTTSAQEDIDPPIKAQHNLDVPTEGSDSPSEKVLKEISVFAEIEKLSKSNPDATKLGLLSEFLVENGGPDLLGGGLERQNPLAKHISTLQSNKDHLLSLGYSEELIDGLLALADPNDPDNSLASMHSFSARVTGRLAGDDSLENLSNLFADTLNKVGNLKGGPADLHAQLQADLKNFNATFLNSKKHIDVDTATQMLMSIQTKIQNNRLIFDQENIKLNQVAREQASEKRMNKILDSIEKAKEAKKAGMISRIFGHIAMVIMAFVMFVMFASGAGAPLAMGLMAAALALTVLMTASSETGDWMNEGVAQMFEAFGLSEKDAMIGAMVFWSAVILVLSIGGAAAVGAGSSAASAANVAANGAGAAAGGAAGGASVTATATTAATAASKLSRMASMAARFARIARIAGGGAMVGDGSASAVSTTLQYQGDMLKAEAKELFAWMLANQHIIDDLVEDIRKVIEDMQQVWQVMTGMMKDTNETMTKLNAALKG</sequence>
<feature type="compositionally biased region" description="Polar residues" evidence="1">
    <location>
        <begin position="1"/>
        <end position="10"/>
    </location>
</feature>
<dbReference type="AlphaFoldDB" id="R7TJ16"/>
<keyword evidence="2" id="KW-0472">Membrane</keyword>
<dbReference type="InterPro" id="IPR006972">
    <property type="entry name" value="BipB-like_C"/>
</dbReference>
<feature type="compositionally biased region" description="Basic and acidic residues" evidence="1">
    <location>
        <begin position="18"/>
        <end position="30"/>
    </location>
</feature>
<evidence type="ECO:0000256" key="1">
    <source>
        <dbReference type="SAM" id="MobiDB-lite"/>
    </source>
</evidence>
<evidence type="ECO:0000313" key="4">
    <source>
        <dbReference type="EMBL" id="ELT91541.1"/>
    </source>
</evidence>
<dbReference type="EnsemblMetazoa" id="CapteT188488">
    <property type="protein sequence ID" value="CapteP188488"/>
    <property type="gene ID" value="CapteG188488"/>
</dbReference>
<dbReference type="EMBL" id="AMQN01031064">
    <property type="status" value="NOT_ANNOTATED_CDS"/>
    <property type="molecule type" value="Genomic_DNA"/>
</dbReference>
<feature type="transmembrane region" description="Helical" evidence="2">
    <location>
        <begin position="317"/>
        <end position="339"/>
    </location>
</feature>
<keyword evidence="2" id="KW-1133">Transmembrane helix</keyword>
<evidence type="ECO:0000259" key="3">
    <source>
        <dbReference type="Pfam" id="PF04888"/>
    </source>
</evidence>
<dbReference type="Proteomes" id="UP000014760">
    <property type="component" value="Unassembled WGS sequence"/>
</dbReference>
<protein>
    <recommendedName>
        <fullName evidence="3">Translocator protein BipB-like C-terminal domain-containing protein</fullName>
    </recommendedName>
</protein>
<feature type="domain" description="Translocator protein BipB-like C-terminal" evidence="3">
    <location>
        <begin position="235"/>
        <end position="521"/>
    </location>
</feature>
<organism evidence="4">
    <name type="scientific">Capitella teleta</name>
    <name type="common">Polychaete worm</name>
    <dbReference type="NCBI Taxonomy" id="283909"/>
    <lineage>
        <taxon>Eukaryota</taxon>
        <taxon>Metazoa</taxon>
        <taxon>Spiralia</taxon>
        <taxon>Lophotrochozoa</taxon>
        <taxon>Annelida</taxon>
        <taxon>Polychaeta</taxon>
        <taxon>Sedentaria</taxon>
        <taxon>Scolecida</taxon>
        <taxon>Capitellidae</taxon>
        <taxon>Capitella</taxon>
    </lineage>
</organism>
<reference evidence="6" key="1">
    <citation type="submission" date="2012-12" db="EMBL/GenBank/DDBJ databases">
        <authorList>
            <person name="Hellsten U."/>
            <person name="Grimwood J."/>
            <person name="Chapman J.A."/>
            <person name="Shapiro H."/>
            <person name="Aerts A."/>
            <person name="Otillar R.P."/>
            <person name="Terry A.Y."/>
            <person name="Boore J.L."/>
            <person name="Simakov O."/>
            <person name="Marletaz F."/>
            <person name="Cho S.-J."/>
            <person name="Edsinger-Gonzales E."/>
            <person name="Havlak P."/>
            <person name="Kuo D.-H."/>
            <person name="Larsson T."/>
            <person name="Lv J."/>
            <person name="Arendt D."/>
            <person name="Savage R."/>
            <person name="Osoegawa K."/>
            <person name="de Jong P."/>
            <person name="Lindberg D.R."/>
            <person name="Seaver E.C."/>
            <person name="Weisblat D.A."/>
            <person name="Putnam N.H."/>
            <person name="Grigoriev I.V."/>
            <person name="Rokhsar D.S."/>
        </authorList>
    </citation>
    <scope>NUCLEOTIDE SEQUENCE</scope>
    <source>
        <strain evidence="6">I ESC-2004</strain>
    </source>
</reference>
<feature type="transmembrane region" description="Helical" evidence="2">
    <location>
        <begin position="360"/>
        <end position="383"/>
    </location>
</feature>
<proteinExistence type="predicted"/>
<feature type="non-terminal residue" evidence="4">
    <location>
        <position position="1"/>
    </location>
</feature>
<dbReference type="HOGENOM" id="CLU_516373_0_0_1"/>
<reference evidence="4 6" key="2">
    <citation type="journal article" date="2013" name="Nature">
        <title>Insights into bilaterian evolution from three spiralian genomes.</title>
        <authorList>
            <person name="Simakov O."/>
            <person name="Marletaz F."/>
            <person name="Cho S.J."/>
            <person name="Edsinger-Gonzales E."/>
            <person name="Havlak P."/>
            <person name="Hellsten U."/>
            <person name="Kuo D.H."/>
            <person name="Larsson T."/>
            <person name="Lv J."/>
            <person name="Arendt D."/>
            <person name="Savage R."/>
            <person name="Osoegawa K."/>
            <person name="de Jong P."/>
            <person name="Grimwood J."/>
            <person name="Chapman J.A."/>
            <person name="Shapiro H."/>
            <person name="Aerts A."/>
            <person name="Otillar R.P."/>
            <person name="Terry A.Y."/>
            <person name="Boore J.L."/>
            <person name="Grigoriev I.V."/>
            <person name="Lindberg D.R."/>
            <person name="Seaver E.C."/>
            <person name="Weisblat D.A."/>
            <person name="Putnam N.H."/>
            <person name="Rokhsar D.S."/>
        </authorList>
    </citation>
    <scope>NUCLEOTIDE SEQUENCE</scope>
    <source>
        <strain evidence="4 6">I ESC-2004</strain>
    </source>
</reference>
<feature type="transmembrane region" description="Helical" evidence="2">
    <location>
        <begin position="292"/>
        <end position="311"/>
    </location>
</feature>
<evidence type="ECO:0000256" key="2">
    <source>
        <dbReference type="SAM" id="Phobius"/>
    </source>
</evidence>
<feature type="region of interest" description="Disordered" evidence="1">
    <location>
        <begin position="1"/>
        <end position="69"/>
    </location>
</feature>
<reference evidence="5" key="3">
    <citation type="submission" date="2015-06" db="UniProtKB">
        <authorList>
            <consortium name="EnsemblMetazoa"/>
        </authorList>
    </citation>
    <scope>IDENTIFICATION</scope>
</reference>
<dbReference type="EMBL" id="KB310454">
    <property type="protein sequence ID" value="ELT91541.1"/>
    <property type="molecule type" value="Genomic_DNA"/>
</dbReference>
<gene>
    <name evidence="4" type="ORF">CAPTEDRAFT_188488</name>
</gene>
<keyword evidence="2" id="KW-0812">Transmembrane</keyword>
<dbReference type="Pfam" id="PF04888">
    <property type="entry name" value="SseC"/>
    <property type="match status" value="1"/>
</dbReference>
<evidence type="ECO:0000313" key="6">
    <source>
        <dbReference type="Proteomes" id="UP000014760"/>
    </source>
</evidence>
<keyword evidence="6" id="KW-1185">Reference proteome</keyword>
<accession>R7TJ16</accession>
<evidence type="ECO:0000313" key="5">
    <source>
        <dbReference type="EnsemblMetazoa" id="CapteP188488"/>
    </source>
</evidence>
<name>R7TJ16_CAPTE</name>